<dbReference type="EMBL" id="JAAZSQ010000005">
    <property type="protein sequence ID" value="NKX54418.1"/>
    <property type="molecule type" value="Genomic_DNA"/>
</dbReference>
<dbReference type="RefSeq" id="WP_168485758.1">
    <property type="nucleotide sequence ID" value="NZ_JAAZSQ010000005.1"/>
</dbReference>
<dbReference type="SUPFAM" id="SSF51735">
    <property type="entry name" value="NAD(P)-binding Rossmann-fold domains"/>
    <property type="match status" value="1"/>
</dbReference>
<dbReference type="Proteomes" id="UP000544090">
    <property type="component" value="Unassembled WGS sequence"/>
</dbReference>
<evidence type="ECO:0000259" key="5">
    <source>
        <dbReference type="Pfam" id="PF03446"/>
    </source>
</evidence>
<dbReference type="InterPro" id="IPR015815">
    <property type="entry name" value="HIBADH-related"/>
</dbReference>
<evidence type="ECO:0000259" key="6">
    <source>
        <dbReference type="Pfam" id="PF14833"/>
    </source>
</evidence>
<evidence type="ECO:0000313" key="8">
    <source>
        <dbReference type="Proteomes" id="UP000544090"/>
    </source>
</evidence>
<organism evidence="7 8">
    <name type="scientific">Arthrobacter mobilis</name>
    <dbReference type="NCBI Taxonomy" id="2724944"/>
    <lineage>
        <taxon>Bacteria</taxon>
        <taxon>Bacillati</taxon>
        <taxon>Actinomycetota</taxon>
        <taxon>Actinomycetes</taxon>
        <taxon>Micrococcales</taxon>
        <taxon>Micrococcaceae</taxon>
        <taxon>Arthrobacter</taxon>
    </lineage>
</organism>
<dbReference type="GO" id="GO:0050661">
    <property type="term" value="F:NADP binding"/>
    <property type="evidence" value="ECO:0007669"/>
    <property type="project" value="InterPro"/>
</dbReference>
<dbReference type="Gene3D" id="3.40.50.720">
    <property type="entry name" value="NAD(P)-binding Rossmann-like Domain"/>
    <property type="match status" value="1"/>
</dbReference>
<evidence type="ECO:0000256" key="4">
    <source>
        <dbReference type="PIRSR" id="PIRSR000103-1"/>
    </source>
</evidence>
<protein>
    <submittedName>
        <fullName evidence="7">NAD(P)-dependent oxidoreductase</fullName>
    </submittedName>
</protein>
<feature type="domain" description="3-hydroxyisobutyrate dehydrogenase-like NAD-binding" evidence="6">
    <location>
        <begin position="164"/>
        <end position="272"/>
    </location>
</feature>
<dbReference type="AlphaFoldDB" id="A0A7X6HC63"/>
<dbReference type="PANTHER" id="PTHR22981:SF7">
    <property type="entry name" value="3-HYDROXYISOBUTYRATE DEHYDROGENASE, MITOCHONDRIAL"/>
    <property type="match status" value="1"/>
</dbReference>
<name>A0A7X6HC63_9MICC</name>
<proteinExistence type="inferred from homology"/>
<evidence type="ECO:0000256" key="1">
    <source>
        <dbReference type="ARBA" id="ARBA00009080"/>
    </source>
</evidence>
<keyword evidence="3" id="KW-0520">NAD</keyword>
<feature type="active site" evidence="4">
    <location>
        <position position="170"/>
    </location>
</feature>
<dbReference type="PANTHER" id="PTHR22981">
    <property type="entry name" value="3-HYDROXYISOBUTYRATE DEHYDROGENASE-RELATED"/>
    <property type="match status" value="1"/>
</dbReference>
<dbReference type="InterPro" id="IPR036291">
    <property type="entry name" value="NAD(P)-bd_dom_sf"/>
</dbReference>
<reference evidence="7 8" key="1">
    <citation type="submission" date="2020-04" db="EMBL/GenBank/DDBJ databases">
        <title>Arthrobacter sp. nov.</title>
        <authorList>
            <person name="Liu S."/>
        </authorList>
    </citation>
    <scope>NUCLEOTIDE SEQUENCE [LARGE SCALE GENOMIC DNA]</scope>
    <source>
        <strain evidence="7 8">E918</strain>
    </source>
</reference>
<evidence type="ECO:0000256" key="2">
    <source>
        <dbReference type="ARBA" id="ARBA00023002"/>
    </source>
</evidence>
<comment type="similarity">
    <text evidence="1">Belongs to the HIBADH-related family.</text>
</comment>
<dbReference type="GO" id="GO:0016616">
    <property type="term" value="F:oxidoreductase activity, acting on the CH-OH group of donors, NAD or NADP as acceptor"/>
    <property type="evidence" value="ECO:0007669"/>
    <property type="project" value="TreeGrafter"/>
</dbReference>
<accession>A0A7X6HC63</accession>
<sequence>MSEQQVGFIGLGNMGGRMARCLVDAGWPVLGFDTRAESIEAAGAAPAASVAEVVDACDTVLLSLPESKIVEAVVLGEDGILAHAREGQVLVDLSTSAPASTIRLHSLLQEKGMTLIDAGISGGAAAAEKGALTLMTGGDPAALEQVRPVLDAFAEHIFHCGQVGAGHTAKLLNNFLNAISLSATAEVMVAGRKAGLDLEVLLEVLNNSSGVNFATLNRFPKIIHGDYLKGGLTNSLMMKDVLAYVDLAASLGVASPNSSAPLASFGLAQQLGYSDEISNTVVDAIGDISGGVRLYDGAADTAAYRAGREQA</sequence>
<evidence type="ECO:0000313" key="7">
    <source>
        <dbReference type="EMBL" id="NKX54418.1"/>
    </source>
</evidence>
<dbReference type="InterPro" id="IPR008927">
    <property type="entry name" value="6-PGluconate_DH-like_C_sf"/>
</dbReference>
<dbReference type="Pfam" id="PF14833">
    <property type="entry name" value="NAD_binding_11"/>
    <property type="match status" value="1"/>
</dbReference>
<dbReference type="SUPFAM" id="SSF48179">
    <property type="entry name" value="6-phosphogluconate dehydrogenase C-terminal domain-like"/>
    <property type="match status" value="1"/>
</dbReference>
<feature type="domain" description="6-phosphogluconate dehydrogenase NADP-binding" evidence="5">
    <location>
        <begin position="5"/>
        <end position="161"/>
    </location>
</feature>
<evidence type="ECO:0000256" key="3">
    <source>
        <dbReference type="ARBA" id="ARBA00023027"/>
    </source>
</evidence>
<keyword evidence="8" id="KW-1185">Reference proteome</keyword>
<dbReference type="Pfam" id="PF03446">
    <property type="entry name" value="NAD_binding_2"/>
    <property type="match status" value="1"/>
</dbReference>
<dbReference type="GO" id="GO:0051287">
    <property type="term" value="F:NAD binding"/>
    <property type="evidence" value="ECO:0007669"/>
    <property type="project" value="InterPro"/>
</dbReference>
<dbReference type="InterPro" id="IPR013328">
    <property type="entry name" value="6PGD_dom2"/>
</dbReference>
<dbReference type="PIRSF" id="PIRSF000103">
    <property type="entry name" value="HIBADH"/>
    <property type="match status" value="1"/>
</dbReference>
<gene>
    <name evidence="7" type="ORF">HGG74_07655</name>
</gene>
<dbReference type="InterPro" id="IPR029154">
    <property type="entry name" value="HIBADH-like_NADP-bd"/>
</dbReference>
<comment type="caution">
    <text evidence="7">The sequence shown here is derived from an EMBL/GenBank/DDBJ whole genome shotgun (WGS) entry which is preliminary data.</text>
</comment>
<dbReference type="InterPro" id="IPR006115">
    <property type="entry name" value="6PGDH_NADP-bd"/>
</dbReference>
<dbReference type="Gene3D" id="1.10.1040.10">
    <property type="entry name" value="N-(1-d-carboxylethyl)-l-norvaline Dehydrogenase, domain 2"/>
    <property type="match status" value="1"/>
</dbReference>
<keyword evidence="2" id="KW-0560">Oxidoreductase</keyword>